<sequence length="226" mass="24018">MVSPDTSDVLTTSESSTRTYVSELRQQQAAATRERVVQAAAELFAEKGYAGTTMPAIARRARVSTETVQNHGPKIQLLRAAIAASSFGGAPGTPVGDTELGRQLVAEVDTPVAAARAGAVVMATVNGGAHGVWMALSEASRSDPALADELRALTEEIADQIRLTLQGWAQRGWLRADLSMETMVQRTAAIGSVELWDRVVRAEGRDATEYVDLIAGMLLDLVADRA</sequence>
<dbReference type="Pfam" id="PF00440">
    <property type="entry name" value="TetR_N"/>
    <property type="match status" value="1"/>
</dbReference>
<keyword evidence="7" id="KW-1185">Reference proteome</keyword>
<dbReference type="KEGG" id="mph:MLP_49930"/>
<dbReference type="SUPFAM" id="SSF46689">
    <property type="entry name" value="Homeodomain-like"/>
    <property type="match status" value="1"/>
</dbReference>
<dbReference type="OrthoDB" id="3210235at2"/>
<feature type="domain" description="HTH tetR-type" evidence="5">
    <location>
        <begin position="30"/>
        <end position="90"/>
    </location>
</feature>
<evidence type="ECO:0000256" key="3">
    <source>
        <dbReference type="ARBA" id="ARBA00023163"/>
    </source>
</evidence>
<dbReference type="RefSeq" id="WP_013865825.1">
    <property type="nucleotide sequence ID" value="NC_015635.1"/>
</dbReference>
<evidence type="ECO:0000256" key="4">
    <source>
        <dbReference type="PROSITE-ProRule" id="PRU00335"/>
    </source>
</evidence>
<keyword evidence="1" id="KW-0805">Transcription regulation</keyword>
<dbReference type="GO" id="GO:0000976">
    <property type="term" value="F:transcription cis-regulatory region binding"/>
    <property type="evidence" value="ECO:0007669"/>
    <property type="project" value="TreeGrafter"/>
</dbReference>
<dbReference type="STRING" id="1032480.MLP_49930"/>
<dbReference type="HOGENOM" id="CLU_107911_0_0_11"/>
<evidence type="ECO:0000256" key="2">
    <source>
        <dbReference type="ARBA" id="ARBA00023125"/>
    </source>
</evidence>
<dbReference type="SUPFAM" id="SSF48498">
    <property type="entry name" value="Tetracyclin repressor-like, C-terminal domain"/>
    <property type="match status" value="1"/>
</dbReference>
<dbReference type="eggNOG" id="COG1309">
    <property type="taxonomic scope" value="Bacteria"/>
</dbReference>
<evidence type="ECO:0000313" key="6">
    <source>
        <dbReference type="EMBL" id="BAK38007.1"/>
    </source>
</evidence>
<protein>
    <submittedName>
        <fullName evidence="6">Putative TetR family transcriptional regulator</fullName>
    </submittedName>
</protein>
<dbReference type="InterPro" id="IPR050109">
    <property type="entry name" value="HTH-type_TetR-like_transc_reg"/>
</dbReference>
<accession>F5XG73</accession>
<feature type="DNA-binding region" description="H-T-H motif" evidence="4">
    <location>
        <begin position="53"/>
        <end position="72"/>
    </location>
</feature>
<dbReference type="GO" id="GO:0003700">
    <property type="term" value="F:DNA-binding transcription factor activity"/>
    <property type="evidence" value="ECO:0007669"/>
    <property type="project" value="TreeGrafter"/>
</dbReference>
<dbReference type="AlphaFoldDB" id="F5XG73"/>
<evidence type="ECO:0000259" key="5">
    <source>
        <dbReference type="PROSITE" id="PS50977"/>
    </source>
</evidence>
<evidence type="ECO:0000256" key="1">
    <source>
        <dbReference type="ARBA" id="ARBA00023015"/>
    </source>
</evidence>
<dbReference type="PROSITE" id="PS50977">
    <property type="entry name" value="HTH_TETR_2"/>
    <property type="match status" value="1"/>
</dbReference>
<name>F5XG73_MICPN</name>
<reference evidence="6 7" key="1">
    <citation type="submission" date="2011-05" db="EMBL/GenBank/DDBJ databases">
        <title>Whole genome sequence of Microlunatus phosphovorus NM-1.</title>
        <authorList>
            <person name="Hosoyama A."/>
            <person name="Sasaki K."/>
            <person name="Harada T."/>
            <person name="Igarashi R."/>
            <person name="Kawakoshi A."/>
            <person name="Sasagawa M."/>
            <person name="Fukada J."/>
            <person name="Nakamura S."/>
            <person name="Katano Y."/>
            <person name="Hanada S."/>
            <person name="Kamagata Y."/>
            <person name="Nakamura N."/>
            <person name="Yamazaki S."/>
            <person name="Fujita N."/>
        </authorList>
    </citation>
    <scope>NUCLEOTIDE SEQUENCE [LARGE SCALE GENOMIC DNA]</scope>
    <source>
        <strain evidence="7">ATCC 700054 / DSM 10555 / JCM 9379 / NBRC 101784 / NCIMB 13414 / VKM Ac-1990 / NM-1</strain>
    </source>
</reference>
<dbReference type="InterPro" id="IPR009057">
    <property type="entry name" value="Homeodomain-like_sf"/>
</dbReference>
<organism evidence="6 7">
    <name type="scientific">Microlunatus phosphovorus (strain ATCC 700054 / DSM 10555 / JCM 9379 / NBRC 101784 / NCIMB 13414 / VKM Ac-1990 / NM-1)</name>
    <dbReference type="NCBI Taxonomy" id="1032480"/>
    <lineage>
        <taxon>Bacteria</taxon>
        <taxon>Bacillati</taxon>
        <taxon>Actinomycetota</taxon>
        <taxon>Actinomycetes</taxon>
        <taxon>Propionibacteriales</taxon>
        <taxon>Propionibacteriaceae</taxon>
        <taxon>Microlunatus</taxon>
    </lineage>
</organism>
<dbReference type="PANTHER" id="PTHR30055">
    <property type="entry name" value="HTH-TYPE TRANSCRIPTIONAL REGULATOR RUTR"/>
    <property type="match status" value="1"/>
</dbReference>
<dbReference type="Proteomes" id="UP000007947">
    <property type="component" value="Chromosome"/>
</dbReference>
<evidence type="ECO:0000313" key="7">
    <source>
        <dbReference type="Proteomes" id="UP000007947"/>
    </source>
</evidence>
<dbReference type="InterPro" id="IPR001647">
    <property type="entry name" value="HTH_TetR"/>
</dbReference>
<keyword evidence="3" id="KW-0804">Transcription</keyword>
<dbReference type="Gene3D" id="1.10.357.10">
    <property type="entry name" value="Tetracycline Repressor, domain 2"/>
    <property type="match status" value="1"/>
</dbReference>
<proteinExistence type="predicted"/>
<dbReference type="PANTHER" id="PTHR30055:SF234">
    <property type="entry name" value="HTH-TYPE TRANSCRIPTIONAL REGULATOR BETI"/>
    <property type="match status" value="1"/>
</dbReference>
<gene>
    <name evidence="6" type="ordered locus">MLP_49930</name>
</gene>
<dbReference type="EMBL" id="AP012204">
    <property type="protein sequence ID" value="BAK38007.1"/>
    <property type="molecule type" value="Genomic_DNA"/>
</dbReference>
<keyword evidence="2 4" id="KW-0238">DNA-binding</keyword>
<dbReference type="InterPro" id="IPR036271">
    <property type="entry name" value="Tet_transcr_reg_TetR-rel_C_sf"/>
</dbReference>